<keyword evidence="3" id="KW-1185">Reference proteome</keyword>
<dbReference type="EMBL" id="GG663741">
    <property type="protein sequence ID" value="EEH55735.1"/>
    <property type="molecule type" value="Genomic_DNA"/>
</dbReference>
<sequence>MARALAATAVRSAAARVLSSRHRARRATAARVVVARASSSSSSQTDDFAVEHQRRYLASQLASLARSDPSSASIPEAIAALERARAPVDLAAFDGAWEVAWSEGTMAWRALVASAVQAIAGRCRAGQAFTLPSSDSSSSSAPGEALNFAELFDGAVVITARGVFRPKPPFADATRCDAIRADARYPIAFDVQIDGGDARVAGKRFDLPICGPGEFEVLYGDECVRVFRSSGGVAVQVPSDWTPPRDAEEEEEEEEEDS</sequence>
<accession>C1MVN6</accession>
<dbReference type="Proteomes" id="UP000001876">
    <property type="component" value="Unassembled WGS sequence"/>
</dbReference>
<dbReference type="OrthoDB" id="514399at2759"/>
<reference evidence="2 3" key="1">
    <citation type="journal article" date="2009" name="Science">
        <title>Green evolution and dynamic adaptations revealed by genomes of the marine picoeukaryotes Micromonas.</title>
        <authorList>
            <person name="Worden A.Z."/>
            <person name="Lee J.H."/>
            <person name="Mock T."/>
            <person name="Rouze P."/>
            <person name="Simmons M.P."/>
            <person name="Aerts A.L."/>
            <person name="Allen A.E."/>
            <person name="Cuvelier M.L."/>
            <person name="Derelle E."/>
            <person name="Everett M.V."/>
            <person name="Foulon E."/>
            <person name="Grimwood J."/>
            <person name="Gundlach H."/>
            <person name="Henrissat B."/>
            <person name="Napoli C."/>
            <person name="McDonald S.M."/>
            <person name="Parker M.S."/>
            <person name="Rombauts S."/>
            <person name="Salamov A."/>
            <person name="Von Dassow P."/>
            <person name="Badger J.H."/>
            <person name="Coutinho P.M."/>
            <person name="Demir E."/>
            <person name="Dubchak I."/>
            <person name="Gentemann C."/>
            <person name="Eikrem W."/>
            <person name="Gready J.E."/>
            <person name="John U."/>
            <person name="Lanier W."/>
            <person name="Lindquist E.A."/>
            <person name="Lucas S."/>
            <person name="Mayer K.F."/>
            <person name="Moreau H."/>
            <person name="Not F."/>
            <person name="Otillar R."/>
            <person name="Panaud O."/>
            <person name="Pangilinan J."/>
            <person name="Paulsen I."/>
            <person name="Piegu B."/>
            <person name="Poliakov A."/>
            <person name="Robbens S."/>
            <person name="Schmutz J."/>
            <person name="Toulza E."/>
            <person name="Wyss T."/>
            <person name="Zelensky A."/>
            <person name="Zhou K."/>
            <person name="Armbrust E.V."/>
            <person name="Bhattacharya D."/>
            <person name="Goodenough U.W."/>
            <person name="Van de Peer Y."/>
            <person name="Grigoriev I.V."/>
        </authorList>
    </citation>
    <scope>NUCLEOTIDE SEQUENCE [LARGE SCALE GENOMIC DNA]</scope>
    <source>
        <strain evidence="2 3">CCMP1545</strain>
    </source>
</reference>
<dbReference type="OMA" id="WSEGTMA"/>
<name>C1MVN6_MICPC</name>
<feature type="compositionally biased region" description="Acidic residues" evidence="1">
    <location>
        <begin position="247"/>
        <end position="258"/>
    </location>
</feature>
<evidence type="ECO:0000313" key="3">
    <source>
        <dbReference type="Proteomes" id="UP000001876"/>
    </source>
</evidence>
<evidence type="ECO:0000256" key="1">
    <source>
        <dbReference type="SAM" id="MobiDB-lite"/>
    </source>
</evidence>
<evidence type="ECO:0000313" key="2">
    <source>
        <dbReference type="EMBL" id="EEH55735.1"/>
    </source>
</evidence>
<gene>
    <name evidence="2" type="ORF">MICPUCDRAFT_59444</name>
</gene>
<organism evidence="3">
    <name type="scientific">Micromonas pusilla (strain CCMP1545)</name>
    <name type="common">Picoplanktonic green alga</name>
    <dbReference type="NCBI Taxonomy" id="564608"/>
    <lineage>
        <taxon>Eukaryota</taxon>
        <taxon>Viridiplantae</taxon>
        <taxon>Chlorophyta</taxon>
        <taxon>Mamiellophyceae</taxon>
        <taxon>Mamiellales</taxon>
        <taxon>Mamiellaceae</taxon>
        <taxon>Micromonas</taxon>
    </lineage>
</organism>
<proteinExistence type="predicted"/>
<dbReference type="RefSeq" id="XP_003059783.1">
    <property type="nucleotide sequence ID" value="XM_003059737.1"/>
</dbReference>
<feature type="region of interest" description="Disordered" evidence="1">
    <location>
        <begin position="236"/>
        <end position="258"/>
    </location>
</feature>
<dbReference type="KEGG" id="mpp:MICPUCDRAFT_59444"/>
<dbReference type="GeneID" id="9685508"/>
<protein>
    <submittedName>
        <fullName evidence="2">Predicted protein</fullName>
    </submittedName>
</protein>
<dbReference type="AlphaFoldDB" id="C1MVN6"/>